<evidence type="ECO:0000313" key="2">
    <source>
        <dbReference type="Proteomes" id="UP000012164"/>
    </source>
</evidence>
<evidence type="ECO:0000313" key="1">
    <source>
        <dbReference type="EMBL" id="EMJ35701.1"/>
    </source>
</evidence>
<dbReference type="AlphaFoldDB" id="A0A0F6ICC6"/>
<dbReference type="Proteomes" id="UP000012164">
    <property type="component" value="Unassembled WGS sequence"/>
</dbReference>
<gene>
    <name evidence="1" type="ORF">LEP1GSC079_0269</name>
</gene>
<reference evidence="1 2" key="1">
    <citation type="submission" date="2013-01" db="EMBL/GenBank/DDBJ databases">
        <authorList>
            <person name="Harkins D.M."/>
            <person name="Durkin A.S."/>
            <person name="Brinkac L.M."/>
            <person name="Haft D.H."/>
            <person name="Selengut J.D."/>
            <person name="Sanka R."/>
            <person name="DePew J."/>
            <person name="Purushe J."/>
            <person name="Peacock S.J."/>
            <person name="Thaipadungpanit J."/>
            <person name="Wuthiekanun V.W."/>
            <person name="Day N.P."/>
            <person name="Vinetz J.M."/>
            <person name="Sutton G.G."/>
            <person name="Nierman W.C."/>
            <person name="Fouts D.E."/>
        </authorList>
    </citation>
    <scope>NUCLEOTIDE SEQUENCE [LARGE SCALE GENOMIC DNA]</scope>
    <source>
        <strain evidence="1 2">FPW1039</strain>
    </source>
</reference>
<comment type="caution">
    <text evidence="1">The sequence shown here is derived from an EMBL/GenBank/DDBJ whole genome shotgun (WGS) entry which is preliminary data.</text>
</comment>
<accession>A0A0F6ICC6</accession>
<name>A0A0F6ICC6_LEPIR</name>
<dbReference type="EMBL" id="AKWR02000161">
    <property type="protein sequence ID" value="EMJ35701.1"/>
    <property type="molecule type" value="Genomic_DNA"/>
</dbReference>
<organism evidence="1 2">
    <name type="scientific">Leptospira interrogans str. FPW1039</name>
    <dbReference type="NCBI Taxonomy" id="1193040"/>
    <lineage>
        <taxon>Bacteria</taxon>
        <taxon>Pseudomonadati</taxon>
        <taxon>Spirochaetota</taxon>
        <taxon>Spirochaetia</taxon>
        <taxon>Leptospirales</taxon>
        <taxon>Leptospiraceae</taxon>
        <taxon>Leptospira</taxon>
    </lineage>
</organism>
<protein>
    <submittedName>
        <fullName evidence="1">Uncharacterized protein</fullName>
    </submittedName>
</protein>
<sequence length="45" mass="5508">MIFLADYSFDFVLIELKSSHKPIFFLEKQKELFDKFFSTSNHKYK</sequence>
<proteinExistence type="predicted"/>